<dbReference type="PANTHER" id="PTHR34597">
    <property type="entry name" value="SLR1661 PROTEIN"/>
    <property type="match status" value="1"/>
</dbReference>
<keyword evidence="4" id="KW-0732">Signal</keyword>
<sequence>MKQVYQILASTLIISSLSSSIYATNISSPYEQQEAARADALLRQRAEAPMAGAALSRQKSEYDKLNDSTITMLPKEAVSFKIDKIIVNSSEPRFKKYKNRLSAYEHQKVGQEGLSFLQRHLQEQILSDGYITSQVIIPNQDLQSGTLILEILPGYVENIVLTNSKTKSNWRSAFPIRPGNILRRQDLEQGIDQIRSVPGQDIKMDIEPGNKPLHSIVKLTIKQKDFVHGSLMLDNSGYKSTGKYQGTTYLSFSQLIGLNDTLTTSFTKNLDNNNGQDSKQYAFSYTIPNGNQTYRLSTYKYKYEQLVFMPNALTSSGTTRGTELSMEHLLNRTSRSKTSAVAKITHKSRHSYLEDVEIGVQEQHTSSVELGLSHRQYRGNTVSDIYLFYRQGIKGLWAKVQNWEGVASNPTTLYKMAGIEGQIQSRINIGHKQGLYTMRFRSQFTDKRLFGTDQFSIGGRYSVRGFSGEETLRGDSGYYVQNEWSLPFKNQTIVPYIGIDIGHVWGSSTETQIGNTLIGGVLGLRGNVKNRFNYDISLGTPLKKPAGFTTDTRVWAFRVGYQF</sequence>
<evidence type="ECO:0000259" key="6">
    <source>
        <dbReference type="Pfam" id="PF08479"/>
    </source>
</evidence>
<feature type="domain" description="ShlB POTRA" evidence="7">
    <location>
        <begin position="156"/>
        <end position="208"/>
    </location>
</feature>
<dbReference type="InterPro" id="IPR013686">
    <property type="entry name" value="Polypept-transport_assoc_ShlB"/>
</dbReference>
<dbReference type="Gene3D" id="2.40.160.50">
    <property type="entry name" value="membrane protein fhac: a member of the omp85/tpsb transporter family"/>
    <property type="match status" value="1"/>
</dbReference>
<keyword evidence="1" id="KW-1134">Transmembrane beta strand</keyword>
<feature type="chain" id="PRO_5019824185" evidence="4">
    <location>
        <begin position="24"/>
        <end position="563"/>
    </location>
</feature>
<dbReference type="RefSeq" id="WP_137661909.1">
    <property type="nucleotide sequence ID" value="NZ_BJCR01000027.1"/>
</dbReference>
<dbReference type="Gene3D" id="3.10.20.310">
    <property type="entry name" value="membrane protein fhac"/>
    <property type="match status" value="1"/>
</dbReference>
<dbReference type="Pfam" id="PF03865">
    <property type="entry name" value="ShlB"/>
    <property type="match status" value="1"/>
</dbReference>
<evidence type="ECO:0000313" key="8">
    <source>
        <dbReference type="EMBL" id="GCL69161.1"/>
    </source>
</evidence>
<evidence type="ECO:0000259" key="7">
    <source>
        <dbReference type="Pfam" id="PF17287"/>
    </source>
</evidence>
<dbReference type="PIRSF" id="PIRSF029745">
    <property type="entry name" value="FhaC"/>
    <property type="match status" value="1"/>
</dbReference>
<dbReference type="InterPro" id="IPR035251">
    <property type="entry name" value="ShlB_POTRA"/>
</dbReference>
<dbReference type="AlphaFoldDB" id="A0A480B6R4"/>
<keyword evidence="3" id="KW-0998">Cell outer membrane</keyword>
<dbReference type="GO" id="GO:0098046">
    <property type="term" value="C:type V protein secretion system complex"/>
    <property type="evidence" value="ECO:0007669"/>
    <property type="project" value="TreeGrafter"/>
</dbReference>
<dbReference type="GO" id="GO:0046819">
    <property type="term" value="P:protein secretion by the type V secretion system"/>
    <property type="evidence" value="ECO:0007669"/>
    <property type="project" value="TreeGrafter"/>
</dbReference>
<name>A0A480B6R4_9FIRM</name>
<feature type="domain" description="Haemolysin activator HlyB C-terminal" evidence="5">
    <location>
        <begin position="215"/>
        <end position="526"/>
    </location>
</feature>
<feature type="signal peptide" evidence="4">
    <location>
        <begin position="1"/>
        <end position="23"/>
    </location>
</feature>
<dbReference type="PANTHER" id="PTHR34597:SF3">
    <property type="entry name" value="OUTER MEMBRANE TRANSPORTER CDIB"/>
    <property type="match status" value="1"/>
</dbReference>
<organism evidence="8 9">
    <name type="scientific">Veillonella tobetsuensis</name>
    <dbReference type="NCBI Taxonomy" id="1110546"/>
    <lineage>
        <taxon>Bacteria</taxon>
        <taxon>Bacillati</taxon>
        <taxon>Bacillota</taxon>
        <taxon>Negativicutes</taxon>
        <taxon>Veillonellales</taxon>
        <taxon>Veillonellaceae</taxon>
        <taxon>Veillonella</taxon>
    </lineage>
</organism>
<gene>
    <name evidence="8" type="ORF">PAGU1579_09300</name>
</gene>
<keyword evidence="2" id="KW-0812">Transmembrane</keyword>
<dbReference type="InterPro" id="IPR051544">
    <property type="entry name" value="TPS_OM_transporter"/>
</dbReference>
<reference evidence="8 9" key="1">
    <citation type="submission" date="2019-03" db="EMBL/GenBank/DDBJ databases">
        <title>Draft genome sequences of two Veillonella tobetsuensis clinical isolates from intraoperative bronchial fluids of elderly patients with pulmonary carcinoma.</title>
        <authorList>
            <person name="Akiyama T."/>
        </authorList>
    </citation>
    <scope>NUCLEOTIDE SEQUENCE [LARGE SCALE GENOMIC DNA]</scope>
    <source>
        <strain evidence="8 9">PAGU 1579</strain>
    </source>
</reference>
<evidence type="ECO:0000313" key="9">
    <source>
        <dbReference type="Proteomes" id="UP000303581"/>
    </source>
</evidence>
<accession>A0A480B6R4</accession>
<dbReference type="EMBL" id="BJCR01000027">
    <property type="protein sequence ID" value="GCL69161.1"/>
    <property type="molecule type" value="Genomic_DNA"/>
</dbReference>
<keyword evidence="1" id="KW-0472">Membrane</keyword>
<proteinExistence type="predicted"/>
<dbReference type="Proteomes" id="UP000303581">
    <property type="component" value="Unassembled WGS sequence"/>
</dbReference>
<dbReference type="InterPro" id="IPR005565">
    <property type="entry name" value="Hemolysn_activator_HlyB_C"/>
</dbReference>
<dbReference type="InterPro" id="IPR027282">
    <property type="entry name" value="TPS"/>
</dbReference>
<protein>
    <submittedName>
        <fullName evidence="8">Polypeptide-transport-associated domain-containing protein</fullName>
    </submittedName>
</protein>
<evidence type="ECO:0000259" key="5">
    <source>
        <dbReference type="Pfam" id="PF03865"/>
    </source>
</evidence>
<dbReference type="Pfam" id="PF08479">
    <property type="entry name" value="POTRA_2"/>
    <property type="match status" value="1"/>
</dbReference>
<feature type="domain" description="Polypeptide-transport-associated ShlB-type" evidence="6">
    <location>
        <begin position="94"/>
        <end position="154"/>
    </location>
</feature>
<evidence type="ECO:0000256" key="4">
    <source>
        <dbReference type="SAM" id="SignalP"/>
    </source>
</evidence>
<evidence type="ECO:0000256" key="1">
    <source>
        <dbReference type="ARBA" id="ARBA00022452"/>
    </source>
</evidence>
<dbReference type="GO" id="GO:0008320">
    <property type="term" value="F:protein transmembrane transporter activity"/>
    <property type="evidence" value="ECO:0007669"/>
    <property type="project" value="TreeGrafter"/>
</dbReference>
<dbReference type="Pfam" id="PF17287">
    <property type="entry name" value="POTRA_3"/>
    <property type="match status" value="1"/>
</dbReference>
<comment type="caution">
    <text evidence="8">The sequence shown here is derived from an EMBL/GenBank/DDBJ whole genome shotgun (WGS) entry which is preliminary data.</text>
</comment>
<evidence type="ECO:0000256" key="2">
    <source>
        <dbReference type="ARBA" id="ARBA00022692"/>
    </source>
</evidence>
<evidence type="ECO:0000256" key="3">
    <source>
        <dbReference type="ARBA" id="ARBA00023237"/>
    </source>
</evidence>
<keyword evidence="9" id="KW-1185">Reference proteome</keyword>